<sequence length="148" mass="16388">MEPLHDPPKLIPRSQIPLQASLLRSLSIEDNIRMEPLQEEPGPLTRSKKPLPSLSSSPSIEEHELMNTSDDISNQTKCLPTRFTTESISSEQPQTINHVIPISRSPPPSPPVEEDDVSSGFASFHGPGSMDQRPSIPRSIQPLLQDRL</sequence>
<accession>A0A3L5TTU0</accession>
<dbReference type="AlphaFoldDB" id="A0A3L5TTU0"/>
<feature type="region of interest" description="Disordered" evidence="1">
    <location>
        <begin position="29"/>
        <end position="148"/>
    </location>
</feature>
<feature type="non-terminal residue" evidence="2">
    <location>
        <position position="148"/>
    </location>
</feature>
<feature type="compositionally biased region" description="Polar residues" evidence="1">
    <location>
        <begin position="66"/>
        <end position="97"/>
    </location>
</feature>
<organism evidence="2 3">
    <name type="scientific">Mytilus galloprovincialis</name>
    <name type="common">Mediterranean mussel</name>
    <dbReference type="NCBI Taxonomy" id="29158"/>
    <lineage>
        <taxon>Eukaryota</taxon>
        <taxon>Metazoa</taxon>
        <taxon>Spiralia</taxon>
        <taxon>Lophotrochozoa</taxon>
        <taxon>Mollusca</taxon>
        <taxon>Bivalvia</taxon>
        <taxon>Autobranchia</taxon>
        <taxon>Pteriomorphia</taxon>
        <taxon>Mytilida</taxon>
        <taxon>Mytiloidea</taxon>
        <taxon>Mytilidae</taxon>
        <taxon>Mytilinae</taxon>
        <taxon>Mytilus</taxon>
    </lineage>
</organism>
<proteinExistence type="predicted"/>
<comment type="caution">
    <text evidence="2">The sequence shown here is derived from an EMBL/GenBank/DDBJ whole genome shotgun (WGS) entry which is preliminary data.</text>
</comment>
<feature type="compositionally biased region" description="Low complexity" evidence="1">
    <location>
        <begin position="50"/>
        <end position="59"/>
    </location>
</feature>
<protein>
    <submittedName>
        <fullName evidence="2">Uncharacterized protein</fullName>
    </submittedName>
</protein>
<evidence type="ECO:0000313" key="3">
    <source>
        <dbReference type="Proteomes" id="UP000266721"/>
    </source>
</evidence>
<evidence type="ECO:0000256" key="1">
    <source>
        <dbReference type="SAM" id="MobiDB-lite"/>
    </source>
</evidence>
<gene>
    <name evidence="2" type="ORF">AM593_07434</name>
</gene>
<name>A0A3L5TTU0_MYTGA</name>
<dbReference type="EMBL" id="KV583594">
    <property type="protein sequence ID" value="OPL33324.1"/>
    <property type="molecule type" value="Genomic_DNA"/>
</dbReference>
<evidence type="ECO:0000313" key="2">
    <source>
        <dbReference type="EMBL" id="OPL33324.1"/>
    </source>
</evidence>
<feature type="non-terminal residue" evidence="2">
    <location>
        <position position="1"/>
    </location>
</feature>
<dbReference type="Proteomes" id="UP000266721">
    <property type="component" value="Unassembled WGS sequence"/>
</dbReference>
<reference evidence="2 3" key="1">
    <citation type="journal article" date="2016" name="PLoS ONE">
        <title>A First Insight into the Genome of the Filter-Feeder Mussel Mytilus galloprovincialis.</title>
        <authorList>
            <person name="Murgarella M."/>
            <person name="Puiu D."/>
            <person name="Novoa B."/>
            <person name="Figueras A."/>
            <person name="Posada D."/>
            <person name="Canchaya C."/>
        </authorList>
    </citation>
    <scope>NUCLEOTIDE SEQUENCE [LARGE SCALE GENOMIC DNA]</scope>
    <source>
        <tissue evidence="2">Muscle</tissue>
    </source>
</reference>
<keyword evidence="3" id="KW-1185">Reference proteome</keyword>